<evidence type="ECO:0000256" key="11">
    <source>
        <dbReference type="SAM" id="Phobius"/>
    </source>
</evidence>
<dbReference type="EMBL" id="UYRU01044441">
    <property type="protein sequence ID" value="VDK86530.1"/>
    <property type="molecule type" value="Genomic_DNA"/>
</dbReference>
<feature type="compositionally biased region" description="Low complexity" evidence="10">
    <location>
        <begin position="467"/>
        <end position="479"/>
    </location>
</feature>
<dbReference type="PANTHER" id="PTHR31826">
    <property type="entry name" value="NICALIN"/>
    <property type="match status" value="1"/>
</dbReference>
<dbReference type="Gene3D" id="3.40.630.10">
    <property type="entry name" value="Zn peptidases"/>
    <property type="match status" value="1"/>
</dbReference>
<gene>
    <name evidence="13" type="ORF">DILT_LOCUS3890</name>
</gene>
<dbReference type="GO" id="GO:0005789">
    <property type="term" value="C:endoplasmic reticulum membrane"/>
    <property type="evidence" value="ECO:0007669"/>
    <property type="project" value="UniProtKB-SubCell"/>
</dbReference>
<feature type="domain" description="Peptidase M28" evidence="12">
    <location>
        <begin position="223"/>
        <end position="318"/>
    </location>
</feature>
<evidence type="ECO:0000256" key="3">
    <source>
        <dbReference type="ARBA" id="ARBA00022692"/>
    </source>
</evidence>
<comment type="similarity">
    <text evidence="2">Belongs to the nicastrin family.</text>
</comment>
<keyword evidence="4" id="KW-0732">Signal</keyword>
<proteinExistence type="inferred from homology"/>
<dbReference type="InterPro" id="IPR016574">
    <property type="entry name" value="Nicalin"/>
</dbReference>
<evidence type="ECO:0000256" key="6">
    <source>
        <dbReference type="ARBA" id="ARBA00022989"/>
    </source>
</evidence>
<dbReference type="InterPro" id="IPR007484">
    <property type="entry name" value="Peptidase_M28"/>
</dbReference>
<dbReference type="SUPFAM" id="SSF53187">
    <property type="entry name" value="Zn-dependent exopeptidases"/>
    <property type="match status" value="1"/>
</dbReference>
<keyword evidence="6 11" id="KW-1133">Transmembrane helix</keyword>
<accession>A0A3P6U5Q6</accession>
<keyword evidence="5" id="KW-0256">Endoplasmic reticulum</keyword>
<keyword evidence="14" id="KW-1185">Reference proteome</keyword>
<evidence type="ECO:0000256" key="2">
    <source>
        <dbReference type="ARBA" id="ARBA00007717"/>
    </source>
</evidence>
<evidence type="ECO:0000256" key="10">
    <source>
        <dbReference type="SAM" id="MobiDB-lite"/>
    </source>
</evidence>
<feature type="transmembrane region" description="Helical" evidence="11">
    <location>
        <begin position="12"/>
        <end position="31"/>
    </location>
</feature>
<evidence type="ECO:0000256" key="9">
    <source>
        <dbReference type="ARBA" id="ARBA00034873"/>
    </source>
</evidence>
<protein>
    <recommendedName>
        <fullName evidence="9">BOS complex subunit NCLN</fullName>
    </recommendedName>
</protein>
<feature type="region of interest" description="Disordered" evidence="10">
    <location>
        <begin position="467"/>
        <end position="486"/>
    </location>
</feature>
<dbReference type="AlphaFoldDB" id="A0A3P6U5Q6"/>
<name>A0A3P6U5Q6_DIBLA</name>
<dbReference type="Proteomes" id="UP000281553">
    <property type="component" value="Unassembled WGS sequence"/>
</dbReference>
<comment type="subcellular location">
    <subcellularLocation>
        <location evidence="1">Endoplasmic reticulum membrane</location>
        <topology evidence="1">Single-pass membrane protein</topology>
    </subcellularLocation>
</comment>
<dbReference type="OrthoDB" id="5913609at2759"/>
<evidence type="ECO:0000313" key="14">
    <source>
        <dbReference type="Proteomes" id="UP000281553"/>
    </source>
</evidence>
<keyword evidence="8" id="KW-0325">Glycoprotein</keyword>
<dbReference type="Pfam" id="PF04389">
    <property type="entry name" value="Peptidase_M28"/>
    <property type="match status" value="1"/>
</dbReference>
<evidence type="ECO:0000256" key="5">
    <source>
        <dbReference type="ARBA" id="ARBA00022824"/>
    </source>
</evidence>
<reference evidence="13 14" key="1">
    <citation type="submission" date="2018-11" db="EMBL/GenBank/DDBJ databases">
        <authorList>
            <consortium name="Pathogen Informatics"/>
        </authorList>
    </citation>
    <scope>NUCLEOTIDE SEQUENCE [LARGE SCALE GENOMIC DNA]</scope>
</reference>
<evidence type="ECO:0000256" key="4">
    <source>
        <dbReference type="ARBA" id="ARBA00022729"/>
    </source>
</evidence>
<keyword evidence="3 11" id="KW-0812">Transmembrane</keyword>
<evidence type="ECO:0000259" key="12">
    <source>
        <dbReference type="Pfam" id="PF04389"/>
    </source>
</evidence>
<organism evidence="13 14">
    <name type="scientific">Dibothriocephalus latus</name>
    <name type="common">Fish tapeworm</name>
    <name type="synonym">Diphyllobothrium latum</name>
    <dbReference type="NCBI Taxonomy" id="60516"/>
    <lineage>
        <taxon>Eukaryota</taxon>
        <taxon>Metazoa</taxon>
        <taxon>Spiralia</taxon>
        <taxon>Lophotrochozoa</taxon>
        <taxon>Platyhelminthes</taxon>
        <taxon>Cestoda</taxon>
        <taxon>Eucestoda</taxon>
        <taxon>Diphyllobothriidea</taxon>
        <taxon>Diphyllobothriidae</taxon>
        <taxon>Dibothriocephalus</taxon>
    </lineage>
</organism>
<dbReference type="GO" id="GO:0009966">
    <property type="term" value="P:regulation of signal transduction"/>
    <property type="evidence" value="ECO:0007669"/>
    <property type="project" value="InterPro"/>
</dbReference>
<evidence type="ECO:0000256" key="8">
    <source>
        <dbReference type="ARBA" id="ARBA00023180"/>
    </source>
</evidence>
<keyword evidence="7 11" id="KW-0472">Membrane</keyword>
<evidence type="ECO:0000313" key="13">
    <source>
        <dbReference type="EMBL" id="VDK86530.1"/>
    </source>
</evidence>
<sequence length="514" mass="57039">MWLVEDCPVLSSICNAIPYYMCFLLSFLIFLSPIDPTRAAQDFTAYRLAQYDIQGSIIGSRTAPLSCDIQVASSRTYARRCPIVKLAEITVEGIKNAIFNNAGGIIVLLPSDNWTDELRSVYSYCSHADFMKHWHYLETELKSEEFQVPVYFAIENEYSKNIYDNLQKMSRDLDQSAGSGIFEAIFSTGYRVYINSRPAAPLKNVELVNIEGKIISNSFDTKKPTVLLTAYYDAGGIIPALAYGADANAGGVAVLLEVARIIGQLTDAKNSPKYNIIFLLTSGGKFNFLGARRWLEMNLEDTAGLAILDSVAQVICLEGLGENFDDRLRLHVSRVPRDGSFSQKLVSTLELAAKLHPLSDSHMKRPLDNETQIEVVHKKINLNQYDLAWEHERFSLYRLPTATFSSWPTPSTYKYRQSVLDGGPLSGRAAPSRGYWGPVQPEILARNTRVLAEALVKLLHHPLSRPAAASTAGARTGSDSADKVGTDAGEDRFHLVVRLVAHLTNNSSKKLKAY</sequence>
<evidence type="ECO:0000256" key="1">
    <source>
        <dbReference type="ARBA" id="ARBA00004389"/>
    </source>
</evidence>
<evidence type="ECO:0000256" key="7">
    <source>
        <dbReference type="ARBA" id="ARBA00023136"/>
    </source>
</evidence>